<sequence>MKICVVSQSFYPYIGGVTRYLQSLGRKLTARGDEMVVVHLRSSDMPEYEVVDGVRVYRMSGDEGMQESIDGYFKFKELIIDVTHGRKVSSLEDRFSNGYTEYLGFNLNMYEKVRQVYDIEKFDVLHVHDFQVMPLAFLIKSDIGVPAIFTWHIPFTRDTPAEWREFLVRYMRYYDRVIFSTDEYVRTAVESGMNPDKVSKINPFIDTDEYVTDGENDFREKYNIPGGDDLVLCVSRIDPRKGQEYLIKAMAVVIKKHPDTTCIFIGNGSLTKKFIGRTNRLEELEAMVQELGLGGKVRFLGKVSQEDLMKAYDACDMLVQPSINEGFGLVISEAMCFGKPVVGSNVGGIPEQIIDGFNGLLFQPKDHKALARQICRMIEDPAMRKLMGERGRQIACERFCVDRGFREHCDIYDNICLGKGFEEPSGAGESLLTG</sequence>
<dbReference type="SUPFAM" id="SSF53756">
    <property type="entry name" value="UDP-Glycosyltransferase/glycogen phosphorylase"/>
    <property type="match status" value="1"/>
</dbReference>
<dbReference type="KEGG" id="mpd:MCP_0485"/>
<dbReference type="RefSeq" id="WP_012899237.1">
    <property type="nucleotide sequence ID" value="NC_013665.1"/>
</dbReference>
<protein>
    <submittedName>
        <fullName evidence="3">Glycosyltransferase</fullName>
    </submittedName>
</protein>
<evidence type="ECO:0000313" key="3">
    <source>
        <dbReference type="EMBL" id="BAI60557.1"/>
    </source>
</evidence>
<accession>D1YVT5</accession>
<dbReference type="Pfam" id="PF13439">
    <property type="entry name" value="Glyco_transf_4"/>
    <property type="match status" value="1"/>
</dbReference>
<dbReference type="InterPro" id="IPR028098">
    <property type="entry name" value="Glyco_trans_4-like_N"/>
</dbReference>
<dbReference type="CDD" id="cd03801">
    <property type="entry name" value="GT4_PimA-like"/>
    <property type="match status" value="1"/>
</dbReference>
<evidence type="ECO:0000313" key="4">
    <source>
        <dbReference type="Proteomes" id="UP000001882"/>
    </source>
</evidence>
<dbReference type="EMBL" id="AP011532">
    <property type="protein sequence ID" value="BAI60557.1"/>
    <property type="molecule type" value="Genomic_DNA"/>
</dbReference>
<name>D1YVT5_METPS</name>
<dbReference type="PATRIC" id="fig|304371.9.peg.498"/>
<dbReference type="eggNOG" id="arCOG01403">
    <property type="taxonomic scope" value="Archaea"/>
</dbReference>
<feature type="domain" description="Glycosyl transferase family 1" evidence="1">
    <location>
        <begin position="216"/>
        <end position="393"/>
    </location>
</feature>
<dbReference type="Gene3D" id="3.40.50.2000">
    <property type="entry name" value="Glycogen Phosphorylase B"/>
    <property type="match status" value="2"/>
</dbReference>
<dbReference type="AlphaFoldDB" id="D1YVT5"/>
<dbReference type="InterPro" id="IPR001296">
    <property type="entry name" value="Glyco_trans_1"/>
</dbReference>
<proteinExistence type="predicted"/>
<reference evidence="3 4" key="1">
    <citation type="journal article" date="2007" name="Appl. Environ. Microbiol.">
        <title>Isolation of key methanogens for global methane emission from rice paddy fields: a novel isolate affiliated with the clone cluster rice cluster I.</title>
        <authorList>
            <person name="Sakai S."/>
            <person name="Imachi H."/>
            <person name="Sekiguchi Y."/>
            <person name="Ohashi A."/>
            <person name="Harada H."/>
            <person name="Kamagata Y."/>
        </authorList>
    </citation>
    <scope>NUCLEOTIDE SEQUENCE [LARGE SCALE GENOMIC DNA]</scope>
    <source>
        <strain evidence="4">DSM 17711 / JCM 13418 / NBRC 101707 / SANAE</strain>
    </source>
</reference>
<dbReference type="Pfam" id="PF00534">
    <property type="entry name" value="Glycos_transf_1"/>
    <property type="match status" value="1"/>
</dbReference>
<dbReference type="InParanoid" id="D1YVT5"/>
<reference evidence="3 4" key="2">
    <citation type="journal article" date="2008" name="Int. J. Syst. Evol. Microbiol.">
        <title>Methanocella paludicola gen. nov., sp. nov., a methane-producing archaeon, the first isolate of the lineage 'Rice Cluster I', and proposal of the new archaeal order Methanocellales ord. nov.</title>
        <authorList>
            <person name="Sakai S."/>
            <person name="Imachi H."/>
            <person name="Hanada S."/>
            <person name="Ohashi A."/>
            <person name="Harada H."/>
            <person name="Kamagata Y."/>
        </authorList>
    </citation>
    <scope>NUCLEOTIDE SEQUENCE [LARGE SCALE GENOMIC DNA]</scope>
    <source>
        <strain evidence="4">DSM 17711 / JCM 13418 / NBRC 101707 / SANAE</strain>
    </source>
</reference>
<feature type="domain" description="Glycosyltransferase subfamily 4-like N-terminal" evidence="2">
    <location>
        <begin position="14"/>
        <end position="209"/>
    </location>
</feature>
<dbReference type="OrthoDB" id="132546at2157"/>
<dbReference type="PANTHER" id="PTHR45947">
    <property type="entry name" value="SULFOQUINOVOSYL TRANSFERASE SQD2"/>
    <property type="match status" value="1"/>
</dbReference>
<dbReference type="GO" id="GO:0016757">
    <property type="term" value="F:glycosyltransferase activity"/>
    <property type="evidence" value="ECO:0007669"/>
    <property type="project" value="InterPro"/>
</dbReference>
<reference evidence="4" key="3">
    <citation type="journal article" date="2011" name="PLoS ONE">
        <title>Genome sequence of a mesophilic hydrogenotrophic methanogen Methanocella paludicola, the first cultivated representative of the order Methanocellales.</title>
        <authorList>
            <person name="Sakai S."/>
            <person name="Takaki Y."/>
            <person name="Shimamura S."/>
            <person name="Sekine M."/>
            <person name="Tajima T."/>
            <person name="Kosugi H."/>
            <person name="Ichikawa N."/>
            <person name="Tasumi E."/>
            <person name="Hiraki A.T."/>
            <person name="Shimizu A."/>
            <person name="Kato Y."/>
            <person name="Nishiko R."/>
            <person name="Mori K."/>
            <person name="Fujita N."/>
            <person name="Imachi H."/>
            <person name="Takai K."/>
        </authorList>
    </citation>
    <scope>NUCLEOTIDE SEQUENCE [LARGE SCALE GENOMIC DNA]</scope>
    <source>
        <strain evidence="4">DSM 17711 / JCM 13418 / NBRC 101707 / SANAE</strain>
    </source>
</reference>
<dbReference type="GeneID" id="8680570"/>
<organism evidence="3 4">
    <name type="scientific">Methanocella paludicola (strain DSM 17711 / JCM 13418 / NBRC 101707 / SANAE)</name>
    <dbReference type="NCBI Taxonomy" id="304371"/>
    <lineage>
        <taxon>Archaea</taxon>
        <taxon>Methanobacteriati</taxon>
        <taxon>Methanobacteriota</taxon>
        <taxon>Stenosarchaea group</taxon>
        <taxon>Methanomicrobia</taxon>
        <taxon>Methanocellales</taxon>
        <taxon>Methanocellaceae</taxon>
        <taxon>Methanocella</taxon>
    </lineage>
</organism>
<evidence type="ECO:0000259" key="2">
    <source>
        <dbReference type="Pfam" id="PF13439"/>
    </source>
</evidence>
<dbReference type="Proteomes" id="UP000001882">
    <property type="component" value="Chromosome"/>
</dbReference>
<keyword evidence="4" id="KW-1185">Reference proteome</keyword>
<dbReference type="CAZy" id="GT4">
    <property type="family name" value="Glycosyltransferase Family 4"/>
</dbReference>
<dbReference type="InterPro" id="IPR050194">
    <property type="entry name" value="Glycosyltransferase_grp1"/>
</dbReference>
<gene>
    <name evidence="3" type="ordered locus">MCP_0485</name>
</gene>
<dbReference type="STRING" id="304371.MCP_0485"/>
<dbReference type="PANTHER" id="PTHR45947:SF3">
    <property type="entry name" value="SULFOQUINOVOSYL TRANSFERASE SQD2"/>
    <property type="match status" value="1"/>
</dbReference>
<evidence type="ECO:0000259" key="1">
    <source>
        <dbReference type="Pfam" id="PF00534"/>
    </source>
</evidence>